<sequence length="155" mass="17252">MSEGRSGRGWSARTEARLRAAGWYPGRRVDVGPWVAWLRERGGFVPHPAARAFLREFGGLASPYAGPGRNMARSEFRFDPAVAEYDDEIFSCFSRGVSGRLYPLGGTDRGNRYLAMDEAGAVFSLMDSNTVLGRTAEEALDNLCEGVHRYPVWWD</sequence>
<dbReference type="Pfam" id="PF14433">
    <property type="entry name" value="SUKH-3"/>
    <property type="match status" value="1"/>
</dbReference>
<evidence type="ECO:0000313" key="2">
    <source>
        <dbReference type="Proteomes" id="UP001596540"/>
    </source>
</evidence>
<dbReference type="EMBL" id="JBHTBH010000014">
    <property type="protein sequence ID" value="MFC7330760.1"/>
    <property type="molecule type" value="Genomic_DNA"/>
</dbReference>
<protein>
    <submittedName>
        <fullName evidence="1">SUKH-3 domain-containing protein</fullName>
    </submittedName>
</protein>
<keyword evidence="2" id="KW-1185">Reference proteome</keyword>
<dbReference type="InterPro" id="IPR025850">
    <property type="entry name" value="SUKH-3"/>
</dbReference>
<reference evidence="2" key="1">
    <citation type="journal article" date="2019" name="Int. J. Syst. Evol. Microbiol.">
        <title>The Global Catalogue of Microorganisms (GCM) 10K type strain sequencing project: providing services to taxonomists for standard genome sequencing and annotation.</title>
        <authorList>
            <consortium name="The Broad Institute Genomics Platform"/>
            <consortium name="The Broad Institute Genome Sequencing Center for Infectious Disease"/>
            <person name="Wu L."/>
            <person name="Ma J."/>
        </authorList>
    </citation>
    <scope>NUCLEOTIDE SEQUENCE [LARGE SCALE GENOMIC DNA]</scope>
    <source>
        <strain evidence="2">CGMCC 4.7382</strain>
    </source>
</reference>
<comment type="caution">
    <text evidence="1">The sequence shown here is derived from an EMBL/GenBank/DDBJ whole genome shotgun (WGS) entry which is preliminary data.</text>
</comment>
<name>A0ABW2KMZ2_9ACTN</name>
<dbReference type="Proteomes" id="UP001596540">
    <property type="component" value="Unassembled WGS sequence"/>
</dbReference>
<proteinExistence type="predicted"/>
<organism evidence="1 2">
    <name type="scientific">Marinactinospora rubrisoli</name>
    <dbReference type="NCBI Taxonomy" id="2715399"/>
    <lineage>
        <taxon>Bacteria</taxon>
        <taxon>Bacillati</taxon>
        <taxon>Actinomycetota</taxon>
        <taxon>Actinomycetes</taxon>
        <taxon>Streptosporangiales</taxon>
        <taxon>Nocardiopsidaceae</taxon>
        <taxon>Marinactinospora</taxon>
    </lineage>
</organism>
<evidence type="ECO:0000313" key="1">
    <source>
        <dbReference type="EMBL" id="MFC7330760.1"/>
    </source>
</evidence>
<gene>
    <name evidence="1" type="ORF">ACFQRF_23795</name>
</gene>
<accession>A0ABW2KMZ2</accession>
<dbReference type="RefSeq" id="WP_379873408.1">
    <property type="nucleotide sequence ID" value="NZ_JBHTBH010000014.1"/>
</dbReference>